<name>A0A914E1C2_9BILA</name>
<dbReference type="SUPFAM" id="SSF103473">
    <property type="entry name" value="MFS general substrate transporter"/>
    <property type="match status" value="1"/>
</dbReference>
<dbReference type="PRINTS" id="PR01035">
    <property type="entry name" value="TCRTETA"/>
</dbReference>
<dbReference type="Pfam" id="PF07690">
    <property type="entry name" value="MFS_1"/>
    <property type="match status" value="1"/>
</dbReference>
<keyword evidence="4 5" id="KW-0472">Membrane</keyword>
<feature type="transmembrane region" description="Helical" evidence="5">
    <location>
        <begin position="195"/>
        <end position="216"/>
    </location>
</feature>
<feature type="domain" description="Major facilitator superfamily (MFS) profile" evidence="6">
    <location>
        <begin position="1"/>
        <end position="364"/>
    </location>
</feature>
<comment type="subcellular location">
    <subcellularLocation>
        <location evidence="1">Membrane</location>
        <topology evidence="1">Multi-pass membrane protein</topology>
    </subcellularLocation>
</comment>
<dbReference type="GO" id="GO:0016020">
    <property type="term" value="C:membrane"/>
    <property type="evidence" value="ECO:0007669"/>
    <property type="project" value="UniProtKB-SubCell"/>
</dbReference>
<dbReference type="Proteomes" id="UP000887540">
    <property type="component" value="Unplaced"/>
</dbReference>
<accession>A0A914E1C2</accession>
<feature type="transmembrane region" description="Helical" evidence="5">
    <location>
        <begin position="20"/>
        <end position="38"/>
    </location>
</feature>
<feature type="transmembrane region" description="Helical" evidence="5">
    <location>
        <begin position="107"/>
        <end position="126"/>
    </location>
</feature>
<dbReference type="PANTHER" id="PTHR24002">
    <property type="entry name" value="SOLUTE CARRIER FAMILY 22 MEMBER 18"/>
    <property type="match status" value="1"/>
</dbReference>
<dbReference type="InterPro" id="IPR001958">
    <property type="entry name" value="Tet-R_TetA/multi-R_MdtG-like"/>
</dbReference>
<evidence type="ECO:0000256" key="5">
    <source>
        <dbReference type="SAM" id="Phobius"/>
    </source>
</evidence>
<dbReference type="AlphaFoldDB" id="A0A914E1C2"/>
<keyword evidence="3 5" id="KW-1133">Transmembrane helix</keyword>
<proteinExistence type="predicted"/>
<dbReference type="Gene3D" id="1.20.1250.20">
    <property type="entry name" value="MFS general substrate transporter like domains"/>
    <property type="match status" value="1"/>
</dbReference>
<feature type="transmembrane region" description="Helical" evidence="5">
    <location>
        <begin position="342"/>
        <end position="363"/>
    </location>
</feature>
<evidence type="ECO:0000256" key="4">
    <source>
        <dbReference type="ARBA" id="ARBA00023136"/>
    </source>
</evidence>
<evidence type="ECO:0000256" key="1">
    <source>
        <dbReference type="ARBA" id="ARBA00004141"/>
    </source>
</evidence>
<dbReference type="PROSITE" id="PS50850">
    <property type="entry name" value="MFS"/>
    <property type="match status" value="1"/>
</dbReference>
<protein>
    <submittedName>
        <fullName evidence="8">Major facilitator superfamily (MFS) profile domain-containing protein</fullName>
    </submittedName>
</protein>
<dbReference type="InterPro" id="IPR020846">
    <property type="entry name" value="MFS_dom"/>
</dbReference>
<dbReference type="WBParaSite" id="ACRNAN_scaffold5246.g9787.t1">
    <property type="protein sequence ID" value="ACRNAN_scaffold5246.g9787.t1"/>
    <property type="gene ID" value="ACRNAN_scaffold5246.g9787"/>
</dbReference>
<feature type="transmembrane region" description="Helical" evidence="5">
    <location>
        <begin position="132"/>
        <end position="157"/>
    </location>
</feature>
<evidence type="ECO:0000256" key="3">
    <source>
        <dbReference type="ARBA" id="ARBA00022989"/>
    </source>
</evidence>
<dbReference type="GO" id="GO:0022857">
    <property type="term" value="F:transmembrane transporter activity"/>
    <property type="evidence" value="ECO:0007669"/>
    <property type="project" value="InterPro"/>
</dbReference>
<evidence type="ECO:0000259" key="6">
    <source>
        <dbReference type="PROSITE" id="PS50850"/>
    </source>
</evidence>
<organism evidence="7 8">
    <name type="scientific">Acrobeloides nanus</name>
    <dbReference type="NCBI Taxonomy" id="290746"/>
    <lineage>
        <taxon>Eukaryota</taxon>
        <taxon>Metazoa</taxon>
        <taxon>Ecdysozoa</taxon>
        <taxon>Nematoda</taxon>
        <taxon>Chromadorea</taxon>
        <taxon>Rhabditida</taxon>
        <taxon>Tylenchina</taxon>
        <taxon>Cephalobomorpha</taxon>
        <taxon>Cephaloboidea</taxon>
        <taxon>Cephalobidae</taxon>
        <taxon>Acrobeloides</taxon>
    </lineage>
</organism>
<keyword evidence="2 5" id="KW-0812">Transmembrane</keyword>
<dbReference type="InterPro" id="IPR011701">
    <property type="entry name" value="MFS"/>
</dbReference>
<reference evidence="8" key="1">
    <citation type="submission" date="2022-11" db="UniProtKB">
        <authorList>
            <consortium name="WormBaseParasite"/>
        </authorList>
    </citation>
    <scope>IDENTIFICATION</scope>
</reference>
<feature type="transmembrane region" description="Helical" evidence="5">
    <location>
        <begin position="258"/>
        <end position="276"/>
    </location>
</feature>
<sequence>MPNISLPYLTKANGVSDAAYGYALSLSGILQVIGAPIFGSLIKSHGVKKTLYLCFTSNLIMMVLLCFSQDNYSLFLSRLPAFFIHPPTAYQTLLSRLTSPGPERTKAFGRFGFTIGFGLIVAPVFAQIFNSIFGLIGSFIGTSVICILAFLLTMVYIEEPVLEESTKEKEPSKTSTSPSNAYMTLLSRPNVLRTLIRKTLVGVPILVSITIIQLHMINKFKMDQSLYAIYQFANGTSLMLINAFGVAMLRKRLSEPKLLLLGGVFGLLTMLQFCYWESLWQLIFIVPFLTSGISITNVVADSIITSSVRDEEQSLILGLLRSIETSCRTIGPAVGGYILQHYGFGLLGFIGAISTIGSILVHFI</sequence>
<evidence type="ECO:0000313" key="7">
    <source>
        <dbReference type="Proteomes" id="UP000887540"/>
    </source>
</evidence>
<dbReference type="InterPro" id="IPR036259">
    <property type="entry name" value="MFS_trans_sf"/>
</dbReference>
<keyword evidence="7" id="KW-1185">Reference proteome</keyword>
<evidence type="ECO:0000256" key="2">
    <source>
        <dbReference type="ARBA" id="ARBA00022692"/>
    </source>
</evidence>
<dbReference type="GO" id="GO:0005635">
    <property type="term" value="C:nuclear envelope"/>
    <property type="evidence" value="ECO:0007669"/>
    <property type="project" value="TreeGrafter"/>
</dbReference>
<evidence type="ECO:0000313" key="8">
    <source>
        <dbReference type="WBParaSite" id="ACRNAN_scaffold5246.g9787.t1"/>
    </source>
</evidence>
<feature type="transmembrane region" description="Helical" evidence="5">
    <location>
        <begin position="228"/>
        <end position="249"/>
    </location>
</feature>
<dbReference type="PANTHER" id="PTHR24002:SF3">
    <property type="entry name" value="SOLUTE CARRIER FAMILY 22 MEMBER 18"/>
    <property type="match status" value="1"/>
</dbReference>